<dbReference type="AlphaFoldDB" id="A0A1H9LJR2"/>
<dbReference type="InterPro" id="IPR006522">
    <property type="entry name" value="Phage_virion_morphogenesis"/>
</dbReference>
<keyword evidence="2" id="KW-1185">Reference proteome</keyword>
<dbReference type="EMBL" id="FOFZ01000007">
    <property type="protein sequence ID" value="SER11644.1"/>
    <property type="molecule type" value="Genomic_DNA"/>
</dbReference>
<evidence type="ECO:0000313" key="1">
    <source>
        <dbReference type="EMBL" id="SER11644.1"/>
    </source>
</evidence>
<dbReference type="Proteomes" id="UP000183658">
    <property type="component" value="Unassembled WGS sequence"/>
</dbReference>
<reference evidence="2" key="1">
    <citation type="submission" date="2016-10" db="EMBL/GenBank/DDBJ databases">
        <authorList>
            <person name="Varghese N."/>
            <person name="Submissions S."/>
        </authorList>
    </citation>
    <scope>NUCLEOTIDE SEQUENCE [LARGE SCALE GENOMIC DNA]</scope>
    <source>
        <strain evidence="2">DSM 15719</strain>
    </source>
</reference>
<dbReference type="OrthoDB" id="964176at2"/>
<sequence length="171" mass="19890">MISPDFLKKLNRLSKLYDKFPELAAIEAVNFSKERFVRKNWVDKGVTAWKARKPSPEWLSEEQKKAAARGSLMVKSGRLKRSIRKTKVTRNSVTIGTDVQYAEAHNEGAVINQTINIKTHSRTRKGRTETVKAHRRKRKITLPKRQFIGESTILLRRIERLVQREINEILK</sequence>
<evidence type="ECO:0000313" key="2">
    <source>
        <dbReference type="Proteomes" id="UP000183658"/>
    </source>
</evidence>
<dbReference type="Pfam" id="PF05069">
    <property type="entry name" value="Phage_tail_S"/>
    <property type="match status" value="1"/>
</dbReference>
<gene>
    <name evidence="1" type="ORF">SAMN05444355_10755</name>
</gene>
<name>A0A1H9LJR2_FLAFI</name>
<proteinExistence type="predicted"/>
<protein>
    <submittedName>
        <fullName evidence="1">Phage virion morphogenesis family protein</fullName>
    </submittedName>
</protein>
<accession>A0A1H9LJR2</accession>
<organism evidence="1 2">
    <name type="scientific">Flavobacterium frigoris</name>
    <dbReference type="NCBI Taxonomy" id="229204"/>
    <lineage>
        <taxon>Bacteria</taxon>
        <taxon>Pseudomonadati</taxon>
        <taxon>Bacteroidota</taxon>
        <taxon>Flavobacteriia</taxon>
        <taxon>Flavobacteriales</taxon>
        <taxon>Flavobacteriaceae</taxon>
        <taxon>Flavobacterium</taxon>
    </lineage>
</organism>